<dbReference type="InParanoid" id="A0A317ZHY6"/>
<dbReference type="OrthoDB" id="5419169at2"/>
<evidence type="ECO:0000313" key="3">
    <source>
        <dbReference type="Proteomes" id="UP000247099"/>
    </source>
</evidence>
<feature type="signal peptide" evidence="1">
    <location>
        <begin position="1"/>
        <end position="23"/>
    </location>
</feature>
<organism evidence="2 3">
    <name type="scientific">Coraliomargarita sinensis</name>
    <dbReference type="NCBI Taxonomy" id="2174842"/>
    <lineage>
        <taxon>Bacteria</taxon>
        <taxon>Pseudomonadati</taxon>
        <taxon>Verrucomicrobiota</taxon>
        <taxon>Opitutia</taxon>
        <taxon>Puniceicoccales</taxon>
        <taxon>Coraliomargaritaceae</taxon>
        <taxon>Coraliomargarita</taxon>
    </lineage>
</organism>
<keyword evidence="1" id="KW-0732">Signal</keyword>
<dbReference type="EMBL" id="QHJQ01000009">
    <property type="protein sequence ID" value="PXA03379.1"/>
    <property type="molecule type" value="Genomic_DNA"/>
</dbReference>
<dbReference type="Gene3D" id="1.50.10.20">
    <property type="match status" value="1"/>
</dbReference>
<dbReference type="AlphaFoldDB" id="A0A317ZHY6"/>
<proteinExistence type="predicted"/>
<dbReference type="Proteomes" id="UP000247099">
    <property type="component" value="Unassembled WGS sequence"/>
</dbReference>
<dbReference type="RefSeq" id="WP_110131667.1">
    <property type="nucleotide sequence ID" value="NZ_QHJQ01000009.1"/>
</dbReference>
<dbReference type="InterPro" id="IPR008930">
    <property type="entry name" value="Terpenoid_cyclase/PrenylTrfase"/>
</dbReference>
<sequence length="394" mass="44346">MKISLFRFFAFTLLIALVPTAHAESPVKDLSLRNEVDHAVHQSLTLLAEEQNLDGYWASPDYPGLTALIVRSFLDSPVDNERWSKSEAVAKGIAFILDNVKEDGGIYNRGLYSYNTAISLMCLNVYAEAAEKYGLLTEEELSDLKEIMVRAREFVVGQQQFYSEKDFEKFSGGIGYGNSYKHSDLSNTSLAIQALHETRHLVDENDEQAVELNWDAAIQFLSNTQNLPETNKQAWASGDAENRGGFVYYPGDSKAGTFEKADGVTGHRSYGSMSYAGLMSLLYAGVDKDDERVVAAVDWLKSHFNLEENPNMGLEGLYYYFHTMAKALDAYGEDTLTLDDGTEIDWAKVLAERFVSLHKHPGFWVNENSRWMESNPYLVSAYTLLALDYIYPRL</sequence>
<evidence type="ECO:0000313" key="2">
    <source>
        <dbReference type="EMBL" id="PXA03379.1"/>
    </source>
</evidence>
<reference evidence="2 3" key="1">
    <citation type="submission" date="2018-05" db="EMBL/GenBank/DDBJ databases">
        <title>Coraliomargarita sinensis sp. nov., isolated from a marine solar saltern.</title>
        <authorList>
            <person name="Zhou L.Y."/>
        </authorList>
    </citation>
    <scope>NUCLEOTIDE SEQUENCE [LARGE SCALE GENOMIC DNA]</scope>
    <source>
        <strain evidence="2 3">WN38</strain>
    </source>
</reference>
<accession>A0A317ZHY6</accession>
<keyword evidence="3" id="KW-1185">Reference proteome</keyword>
<evidence type="ECO:0000256" key="1">
    <source>
        <dbReference type="SAM" id="SignalP"/>
    </source>
</evidence>
<comment type="caution">
    <text evidence="2">The sequence shown here is derived from an EMBL/GenBank/DDBJ whole genome shotgun (WGS) entry which is preliminary data.</text>
</comment>
<dbReference type="SUPFAM" id="SSF48239">
    <property type="entry name" value="Terpenoid cyclases/Protein prenyltransferases"/>
    <property type="match status" value="1"/>
</dbReference>
<gene>
    <name evidence="2" type="ORF">DDZ13_11830</name>
</gene>
<feature type="chain" id="PRO_5016463797" evidence="1">
    <location>
        <begin position="24"/>
        <end position="394"/>
    </location>
</feature>
<protein>
    <submittedName>
        <fullName evidence="2">Cycloartenol synthase</fullName>
    </submittedName>
</protein>
<name>A0A317ZHY6_9BACT</name>